<gene>
    <name evidence="7" type="ORF">DM02DRAFT_592297</name>
</gene>
<feature type="signal peptide" evidence="6">
    <location>
        <begin position="1"/>
        <end position="19"/>
    </location>
</feature>
<name>A0A2V1DRS8_9PLEO</name>
<evidence type="ECO:0000256" key="4">
    <source>
        <dbReference type="ARBA" id="ARBA00022801"/>
    </source>
</evidence>
<dbReference type="Gene3D" id="3.40.50.1820">
    <property type="entry name" value="alpha/beta hydrolase"/>
    <property type="match status" value="1"/>
</dbReference>
<evidence type="ECO:0000256" key="5">
    <source>
        <dbReference type="ARBA" id="ARBA00023180"/>
    </source>
</evidence>
<dbReference type="GO" id="GO:0004185">
    <property type="term" value="F:serine-type carboxypeptidase activity"/>
    <property type="evidence" value="ECO:0007669"/>
    <property type="project" value="InterPro"/>
</dbReference>
<dbReference type="AlphaFoldDB" id="A0A2V1DRS8"/>
<dbReference type="Proteomes" id="UP000244855">
    <property type="component" value="Unassembled WGS sequence"/>
</dbReference>
<dbReference type="EMBL" id="KZ805368">
    <property type="protein sequence ID" value="PVI00801.1"/>
    <property type="molecule type" value="Genomic_DNA"/>
</dbReference>
<accession>A0A2V1DRS8</accession>
<comment type="similarity">
    <text evidence="1">Belongs to the peptidase S10 family.</text>
</comment>
<keyword evidence="8" id="KW-1185">Reference proteome</keyword>
<dbReference type="OrthoDB" id="443318at2759"/>
<feature type="chain" id="PRO_5016028332" evidence="6">
    <location>
        <begin position="20"/>
        <end position="429"/>
    </location>
</feature>
<evidence type="ECO:0000256" key="1">
    <source>
        <dbReference type="ARBA" id="ARBA00009431"/>
    </source>
</evidence>
<proteinExistence type="inferred from homology"/>
<keyword evidence="4 7" id="KW-0378">Hydrolase</keyword>
<dbReference type="Gene3D" id="1.10.287.410">
    <property type="match status" value="1"/>
</dbReference>
<dbReference type="SUPFAM" id="SSF53474">
    <property type="entry name" value="alpha/beta-Hydrolases"/>
    <property type="match status" value="1"/>
</dbReference>
<dbReference type="GO" id="GO:0006508">
    <property type="term" value="P:proteolysis"/>
    <property type="evidence" value="ECO:0007669"/>
    <property type="project" value="UniProtKB-KW"/>
</dbReference>
<dbReference type="STRING" id="97972.A0A2V1DRS8"/>
<evidence type="ECO:0000256" key="2">
    <source>
        <dbReference type="ARBA" id="ARBA00022645"/>
    </source>
</evidence>
<dbReference type="Pfam" id="PF00450">
    <property type="entry name" value="Peptidase_S10"/>
    <property type="match status" value="1"/>
</dbReference>
<keyword evidence="5" id="KW-0325">Glycoprotein</keyword>
<dbReference type="InterPro" id="IPR029058">
    <property type="entry name" value="AB_hydrolase_fold"/>
</dbReference>
<evidence type="ECO:0000313" key="8">
    <source>
        <dbReference type="Proteomes" id="UP000244855"/>
    </source>
</evidence>
<evidence type="ECO:0000256" key="3">
    <source>
        <dbReference type="ARBA" id="ARBA00022670"/>
    </source>
</evidence>
<dbReference type="PRINTS" id="PR00724">
    <property type="entry name" value="CRBOXYPTASEC"/>
</dbReference>
<organism evidence="7 8">
    <name type="scientific">Periconia macrospinosa</name>
    <dbReference type="NCBI Taxonomy" id="97972"/>
    <lineage>
        <taxon>Eukaryota</taxon>
        <taxon>Fungi</taxon>
        <taxon>Dikarya</taxon>
        <taxon>Ascomycota</taxon>
        <taxon>Pezizomycotina</taxon>
        <taxon>Dothideomycetes</taxon>
        <taxon>Pleosporomycetidae</taxon>
        <taxon>Pleosporales</taxon>
        <taxon>Massarineae</taxon>
        <taxon>Periconiaceae</taxon>
        <taxon>Periconia</taxon>
    </lineage>
</organism>
<dbReference type="InterPro" id="IPR001563">
    <property type="entry name" value="Peptidase_S10"/>
</dbReference>
<keyword evidence="6" id="KW-0732">Signal</keyword>
<evidence type="ECO:0000313" key="7">
    <source>
        <dbReference type="EMBL" id="PVI00801.1"/>
    </source>
</evidence>
<keyword evidence="2" id="KW-0121">Carboxypeptidase</keyword>
<dbReference type="PANTHER" id="PTHR11802:SF453">
    <property type="entry name" value="S1, PUTATIVE-RELATED"/>
    <property type="match status" value="1"/>
</dbReference>
<keyword evidence="3" id="KW-0645">Protease</keyword>
<evidence type="ECO:0000256" key="6">
    <source>
        <dbReference type="SAM" id="SignalP"/>
    </source>
</evidence>
<sequence>MQFTAFVIALGVFVGSTLAAPLLENVEDARNGRIEIVKRTGEDGEFKKGLLCESTEGVEEVRGYFAVGENIHLWFWYFSARSNSSTAPLVAWLNGGPGASSMIGLFQNNGPCHFPANSSSSSPTRNEQSFNNVANMLYIDQPAGAGFSYGTNDTEVNAINSTPRAVPYVYDFLQAFLAHGEFAHLAERKFGVATASYGGHYGPELVRYIQERNENGRGQTKINLAGLAINNGLFDYGIQHPAMADYLLEKKVLDEEKYAEVMADYESECAPALHTCEETDTDADCANADDKCYSAVEGPLGDLQEYVYDVRGMAFAPPTTYIEWLGKNVDAVGNRTEYRSSSNAIFNRFIGTGDTARSMIPLLSEFVQTNVPTLIWAGDQDVICNYIGVRKVAESVEYKGQAVFKQQDVKKWTVGGTEYGLFKTQDNLS</sequence>
<dbReference type="GO" id="GO:0000324">
    <property type="term" value="C:fungal-type vacuole"/>
    <property type="evidence" value="ECO:0007669"/>
    <property type="project" value="TreeGrafter"/>
</dbReference>
<dbReference type="PANTHER" id="PTHR11802">
    <property type="entry name" value="SERINE PROTEASE FAMILY S10 SERINE CARBOXYPEPTIDASE"/>
    <property type="match status" value="1"/>
</dbReference>
<reference evidence="7 8" key="1">
    <citation type="journal article" date="2018" name="Sci. Rep.">
        <title>Comparative genomics provides insights into the lifestyle and reveals functional heterogeneity of dark septate endophytic fungi.</title>
        <authorList>
            <person name="Knapp D.G."/>
            <person name="Nemeth J.B."/>
            <person name="Barry K."/>
            <person name="Hainaut M."/>
            <person name="Henrissat B."/>
            <person name="Johnson J."/>
            <person name="Kuo A."/>
            <person name="Lim J.H.P."/>
            <person name="Lipzen A."/>
            <person name="Nolan M."/>
            <person name="Ohm R.A."/>
            <person name="Tamas L."/>
            <person name="Grigoriev I.V."/>
            <person name="Spatafora J.W."/>
            <person name="Nagy L.G."/>
            <person name="Kovacs G.M."/>
        </authorList>
    </citation>
    <scope>NUCLEOTIDE SEQUENCE [LARGE SCALE GENOMIC DNA]</scope>
    <source>
        <strain evidence="7 8">DSE2036</strain>
    </source>
</reference>
<protein>
    <submittedName>
        <fullName evidence="7">Alpha/beta-hydrolase</fullName>
    </submittedName>
</protein>